<evidence type="ECO:0000313" key="2">
    <source>
        <dbReference type="Proteomes" id="UP000005850"/>
    </source>
</evidence>
<dbReference type="Proteomes" id="UP000005850">
    <property type="component" value="Chromosome"/>
</dbReference>
<dbReference type="AlphaFoldDB" id="A0A075R5J4"/>
<dbReference type="EMBL" id="CP007806">
    <property type="protein sequence ID" value="AIG27862.1"/>
    <property type="molecule type" value="Genomic_DNA"/>
</dbReference>
<dbReference type="eggNOG" id="ENOG5031KR8">
    <property type="taxonomic scope" value="Bacteria"/>
</dbReference>
<dbReference type="HOGENOM" id="CLU_162065_0_0_9"/>
<sequence>MEAMELLYDVNEDAKVRFLGYTTDTTRYDFGIVYTHRFFGKPLVVCMQTGQSTLLSSEDTINPKHLQQIFKLTCLTQAKELSQFFRDNLPSMPFQDQY</sequence>
<reference evidence="1 2" key="1">
    <citation type="journal article" date="2011" name="J. Bacteriol.">
        <title>Genome sequence of Brevibacillus laterosporus LMG 15441, a pathogen of invertebrates.</title>
        <authorList>
            <person name="Djukic M."/>
            <person name="Poehlein A."/>
            <person name="Thurmer A."/>
            <person name="Daniel R."/>
        </authorList>
    </citation>
    <scope>NUCLEOTIDE SEQUENCE [LARGE SCALE GENOMIC DNA]</scope>
    <source>
        <strain evidence="1 2">LMG 15441</strain>
    </source>
</reference>
<dbReference type="RefSeq" id="WP_003336622.1">
    <property type="nucleotide sequence ID" value="NZ_CP007806.1"/>
</dbReference>
<accession>A0A075R5J4</accession>
<proteinExistence type="predicted"/>
<name>A0A075R5J4_BRELA</name>
<dbReference type="InterPro" id="IPR021415">
    <property type="entry name" value="SAV0927-like"/>
</dbReference>
<keyword evidence="2" id="KW-1185">Reference proteome</keyword>
<organism evidence="1 2">
    <name type="scientific">Brevibacillus laterosporus LMG 15441</name>
    <dbReference type="NCBI Taxonomy" id="1042163"/>
    <lineage>
        <taxon>Bacteria</taxon>
        <taxon>Bacillati</taxon>
        <taxon>Bacillota</taxon>
        <taxon>Bacilli</taxon>
        <taxon>Bacillales</taxon>
        <taxon>Paenibacillaceae</taxon>
        <taxon>Brevibacillus</taxon>
    </lineage>
</organism>
<dbReference type="Pfam" id="PF11256">
    <property type="entry name" value="SAV0927-like"/>
    <property type="match status" value="1"/>
</dbReference>
<dbReference type="STRING" id="1042163.BRLA_c035500"/>
<gene>
    <name evidence="1" type="ORF">BRLA_c035500</name>
</gene>
<dbReference type="KEGG" id="blr:BRLA_c035500"/>
<protein>
    <recommendedName>
        <fullName evidence="3">DUF3055 domain-containing protein</fullName>
    </recommendedName>
</protein>
<evidence type="ECO:0000313" key="1">
    <source>
        <dbReference type="EMBL" id="AIG27862.1"/>
    </source>
</evidence>
<evidence type="ECO:0008006" key="3">
    <source>
        <dbReference type="Google" id="ProtNLM"/>
    </source>
</evidence>